<gene>
    <name evidence="6" type="ORF">LZ519_00585</name>
</gene>
<comment type="subcellular location">
    <subcellularLocation>
        <location evidence="1">Membrane</location>
        <topology evidence="1">Single-pass membrane protein</topology>
    </subcellularLocation>
</comment>
<dbReference type="Gene3D" id="3.30.1150.10">
    <property type="match status" value="1"/>
</dbReference>
<dbReference type="InterPro" id="IPR037682">
    <property type="entry name" value="TonB_C"/>
</dbReference>
<protein>
    <submittedName>
        <fullName evidence="6">Energy transducer TonB</fullName>
    </submittedName>
</protein>
<evidence type="ECO:0000256" key="2">
    <source>
        <dbReference type="ARBA" id="ARBA00022692"/>
    </source>
</evidence>
<keyword evidence="4" id="KW-0472">Membrane</keyword>
<keyword evidence="7" id="KW-1185">Reference proteome</keyword>
<accession>A0ABT0RC57</accession>
<sequence>MPGLMLLLAGSVVAATPATPQPWFEFKDYPMQAFEKRWEGVTKFELLIAQDGSIADCKVTESSGHQILDQRTCFLASKRAKFRPARGPQGELAYGVYRSQAVWVFPERQMLNANPGPDLEVSVNKLPEGTLEPPVVKLAYAVDAKGNAGACSLMRSAPKQPSALVEVGCQQLLQRVSHTPVITPTGQAVTAVRTAAVKFNAGN</sequence>
<dbReference type="EMBL" id="JAMGBC010000001">
    <property type="protein sequence ID" value="MCL6677821.1"/>
    <property type="molecule type" value="Genomic_DNA"/>
</dbReference>
<evidence type="ECO:0000256" key="4">
    <source>
        <dbReference type="ARBA" id="ARBA00023136"/>
    </source>
</evidence>
<dbReference type="Pfam" id="PF03544">
    <property type="entry name" value="TonB_C"/>
    <property type="match status" value="1"/>
</dbReference>
<proteinExistence type="predicted"/>
<evidence type="ECO:0000256" key="3">
    <source>
        <dbReference type="ARBA" id="ARBA00022989"/>
    </source>
</evidence>
<feature type="domain" description="TonB C-terminal" evidence="5">
    <location>
        <begin position="28"/>
        <end position="86"/>
    </location>
</feature>
<evidence type="ECO:0000259" key="5">
    <source>
        <dbReference type="Pfam" id="PF03544"/>
    </source>
</evidence>
<reference evidence="6" key="1">
    <citation type="submission" date="2022-05" db="EMBL/GenBank/DDBJ databases">
        <authorList>
            <person name="Jo J.-H."/>
            <person name="Im W.-T."/>
        </authorList>
    </citation>
    <scope>NUCLEOTIDE SEQUENCE</scope>
    <source>
        <strain evidence="6">RG327</strain>
    </source>
</reference>
<dbReference type="NCBIfam" id="TIGR01352">
    <property type="entry name" value="tonB_Cterm"/>
    <property type="match status" value="1"/>
</dbReference>
<dbReference type="Proteomes" id="UP001165343">
    <property type="component" value="Unassembled WGS sequence"/>
</dbReference>
<dbReference type="SUPFAM" id="SSF74653">
    <property type="entry name" value="TolA/TonB C-terminal domain"/>
    <property type="match status" value="1"/>
</dbReference>
<organism evidence="6 7">
    <name type="scientific">Sphingomonas anseongensis</name>
    <dbReference type="NCBI Taxonomy" id="2908207"/>
    <lineage>
        <taxon>Bacteria</taxon>
        <taxon>Pseudomonadati</taxon>
        <taxon>Pseudomonadota</taxon>
        <taxon>Alphaproteobacteria</taxon>
        <taxon>Sphingomonadales</taxon>
        <taxon>Sphingomonadaceae</taxon>
        <taxon>Sphingomonas</taxon>
    </lineage>
</organism>
<keyword evidence="3" id="KW-1133">Transmembrane helix</keyword>
<dbReference type="RefSeq" id="WP_249866811.1">
    <property type="nucleotide sequence ID" value="NZ_JAMGBC010000001.1"/>
</dbReference>
<keyword evidence="2" id="KW-0812">Transmembrane</keyword>
<evidence type="ECO:0000313" key="6">
    <source>
        <dbReference type="EMBL" id="MCL6677821.1"/>
    </source>
</evidence>
<evidence type="ECO:0000256" key="1">
    <source>
        <dbReference type="ARBA" id="ARBA00004167"/>
    </source>
</evidence>
<evidence type="ECO:0000313" key="7">
    <source>
        <dbReference type="Proteomes" id="UP001165343"/>
    </source>
</evidence>
<dbReference type="InterPro" id="IPR006260">
    <property type="entry name" value="TonB/TolA_C"/>
</dbReference>
<comment type="caution">
    <text evidence="6">The sequence shown here is derived from an EMBL/GenBank/DDBJ whole genome shotgun (WGS) entry which is preliminary data.</text>
</comment>
<name>A0ABT0RC57_9SPHN</name>